<evidence type="ECO:0000313" key="4">
    <source>
        <dbReference type="Proteomes" id="UP001501585"/>
    </source>
</evidence>
<evidence type="ECO:0000256" key="1">
    <source>
        <dbReference type="ARBA" id="ARBA00022729"/>
    </source>
</evidence>
<sequence length="131" mass="14215">MADALTVGDTGTVDDWKVTVTGIDTTDTYGPEYLQEEAQGEFKVVGLEVENVGDEATFFDASALKLEDAEGKKYSSQTTLGEDDLFLEQINPGNQASGEAVVDVPKDTEITQVVIEDVWSFSDPVIFVVEE</sequence>
<reference evidence="3 4" key="1">
    <citation type="journal article" date="2019" name="Int. J. Syst. Evol. Microbiol.">
        <title>The Global Catalogue of Microorganisms (GCM) 10K type strain sequencing project: providing services to taxonomists for standard genome sequencing and annotation.</title>
        <authorList>
            <consortium name="The Broad Institute Genomics Platform"/>
            <consortium name="The Broad Institute Genome Sequencing Center for Infectious Disease"/>
            <person name="Wu L."/>
            <person name="Ma J."/>
        </authorList>
    </citation>
    <scope>NUCLEOTIDE SEQUENCE [LARGE SCALE GENOMIC DNA]</scope>
    <source>
        <strain evidence="3 4">JCM 15313</strain>
    </source>
</reference>
<name>A0ABN2T1D3_9ACTN</name>
<organism evidence="3 4">
    <name type="scientific">Nocardiopsis rhodophaea</name>
    <dbReference type="NCBI Taxonomy" id="280238"/>
    <lineage>
        <taxon>Bacteria</taxon>
        <taxon>Bacillati</taxon>
        <taxon>Actinomycetota</taxon>
        <taxon>Actinomycetes</taxon>
        <taxon>Streptosporangiales</taxon>
        <taxon>Nocardiopsidaceae</taxon>
        <taxon>Nocardiopsis</taxon>
    </lineage>
</organism>
<keyword evidence="4" id="KW-1185">Reference proteome</keyword>
<gene>
    <name evidence="3" type="ORF">GCM10009799_24170</name>
</gene>
<dbReference type="EMBL" id="BAAAPC010000009">
    <property type="protein sequence ID" value="GAA1996541.1"/>
    <property type="molecule type" value="Genomic_DNA"/>
</dbReference>
<evidence type="ECO:0000313" key="3">
    <source>
        <dbReference type="EMBL" id="GAA1996541.1"/>
    </source>
</evidence>
<comment type="caution">
    <text evidence="3">The sequence shown here is derived from an EMBL/GenBank/DDBJ whole genome shotgun (WGS) entry which is preliminary data.</text>
</comment>
<dbReference type="Gene3D" id="2.60.40.1240">
    <property type="match status" value="1"/>
</dbReference>
<evidence type="ECO:0000259" key="2">
    <source>
        <dbReference type="Pfam" id="PF11611"/>
    </source>
</evidence>
<dbReference type="Pfam" id="PF11611">
    <property type="entry name" value="DUF4352"/>
    <property type="match status" value="1"/>
</dbReference>
<feature type="domain" description="DUF4352" evidence="2">
    <location>
        <begin position="6"/>
        <end position="120"/>
    </location>
</feature>
<dbReference type="Proteomes" id="UP001501585">
    <property type="component" value="Unassembled WGS sequence"/>
</dbReference>
<dbReference type="InterPro" id="IPR029050">
    <property type="entry name" value="Immunoprotect_excell_Ig-like"/>
</dbReference>
<dbReference type="InterPro" id="IPR029051">
    <property type="entry name" value="DUF4352"/>
</dbReference>
<keyword evidence="1" id="KW-0732">Signal</keyword>
<proteinExistence type="predicted"/>
<accession>A0ABN2T1D3</accession>
<dbReference type="RefSeq" id="WP_344105694.1">
    <property type="nucleotide sequence ID" value="NZ_BAAAPC010000009.1"/>
</dbReference>
<protein>
    <recommendedName>
        <fullName evidence="2">DUF4352 domain-containing protein</fullName>
    </recommendedName>
</protein>